<dbReference type="AlphaFoldDB" id="A0A2J7ZNY9"/>
<proteinExistence type="predicted"/>
<dbReference type="PROSITE" id="PS51158">
    <property type="entry name" value="ALPHA_KINASE"/>
    <property type="match status" value="1"/>
</dbReference>
<sequence length="367" mass="41644">MHAGDKLGRSISVILDKLKTQTGVELYYFAHLNNSTHLMIRKFKEAIQDKFVNPNDVQKWLQAEDITHLEQLAEKIIRSSITSIQASLAAGAHGIKGGVIQLPLRKDKPAWETLTAVAGVAYRAVLEDAYHTIEMIKDKEPLELELFARMKIKIALHPFSDDGAARWPYYAKVVEDDTRSSIADFVVKRFKVPLGKNVLDIHAQKKYEDLVELQGICASMAREFNSQARGEDLEGVQKISFSQVSLLKVGTMFYCMEKELMGDFIKYSNNVGYVNTAEYADTLQAFSHWSWDFSDGVFMITDLQGVMDRTNNLFWLCDPAIHSAADINRFGDTNFGEEGYKLFFESHKCNSICKGLSLKRHPSQQRR</sequence>
<protein>
    <submittedName>
        <fullName evidence="5">Alpha-protein kinase vwkA</fullName>
    </submittedName>
</protein>
<gene>
    <name evidence="5" type="ORF">TSOC_012061</name>
</gene>
<feature type="domain" description="Alpha-type protein kinase" evidence="4">
    <location>
        <begin position="134"/>
        <end position="361"/>
    </location>
</feature>
<dbReference type="Pfam" id="PF02816">
    <property type="entry name" value="Alpha_kinase"/>
    <property type="match status" value="1"/>
</dbReference>
<keyword evidence="3 5" id="KW-0418">Kinase</keyword>
<dbReference type="Gene3D" id="3.20.200.10">
    <property type="entry name" value="MHCK/EF2 kinase"/>
    <property type="match status" value="1"/>
</dbReference>
<accession>A0A2J7ZNY9</accession>
<dbReference type="EMBL" id="PGGS01000744">
    <property type="protein sequence ID" value="PNH01985.1"/>
    <property type="molecule type" value="Genomic_DNA"/>
</dbReference>
<keyword evidence="1" id="KW-0723">Serine/threonine-protein kinase</keyword>
<dbReference type="SMART" id="SM00811">
    <property type="entry name" value="Alpha_kinase"/>
    <property type="match status" value="1"/>
</dbReference>
<keyword evidence="2" id="KW-0808">Transferase</keyword>
<dbReference type="PANTHER" id="PTHR47763:SF4">
    <property type="entry name" value="ALPHA-PROTEIN KINASE VWKA"/>
    <property type="match status" value="1"/>
</dbReference>
<evidence type="ECO:0000313" key="5">
    <source>
        <dbReference type="EMBL" id="PNH01985.1"/>
    </source>
</evidence>
<organism evidence="5 6">
    <name type="scientific">Tetrabaena socialis</name>
    <dbReference type="NCBI Taxonomy" id="47790"/>
    <lineage>
        <taxon>Eukaryota</taxon>
        <taxon>Viridiplantae</taxon>
        <taxon>Chlorophyta</taxon>
        <taxon>core chlorophytes</taxon>
        <taxon>Chlorophyceae</taxon>
        <taxon>CS clade</taxon>
        <taxon>Chlamydomonadales</taxon>
        <taxon>Tetrabaenaceae</taxon>
        <taxon>Tetrabaena</taxon>
    </lineage>
</organism>
<keyword evidence="6" id="KW-1185">Reference proteome</keyword>
<evidence type="ECO:0000256" key="3">
    <source>
        <dbReference type="ARBA" id="ARBA00022777"/>
    </source>
</evidence>
<evidence type="ECO:0000259" key="4">
    <source>
        <dbReference type="PROSITE" id="PS51158"/>
    </source>
</evidence>
<dbReference type="SUPFAM" id="SSF56112">
    <property type="entry name" value="Protein kinase-like (PK-like)"/>
    <property type="match status" value="1"/>
</dbReference>
<dbReference type="OrthoDB" id="544387at2759"/>
<comment type="caution">
    <text evidence="5">The sequence shown here is derived from an EMBL/GenBank/DDBJ whole genome shotgun (WGS) entry which is preliminary data.</text>
</comment>
<dbReference type="GO" id="GO:0005524">
    <property type="term" value="F:ATP binding"/>
    <property type="evidence" value="ECO:0007669"/>
    <property type="project" value="InterPro"/>
</dbReference>
<dbReference type="Proteomes" id="UP000236333">
    <property type="component" value="Unassembled WGS sequence"/>
</dbReference>
<evidence type="ECO:0000256" key="1">
    <source>
        <dbReference type="ARBA" id="ARBA00022527"/>
    </source>
</evidence>
<dbReference type="PANTHER" id="PTHR47763">
    <property type="entry name" value="ALPHA-PROTEIN KINASE VWKA"/>
    <property type="match status" value="1"/>
</dbReference>
<dbReference type="GO" id="GO:0004674">
    <property type="term" value="F:protein serine/threonine kinase activity"/>
    <property type="evidence" value="ECO:0007669"/>
    <property type="project" value="UniProtKB-KW"/>
</dbReference>
<evidence type="ECO:0000256" key="2">
    <source>
        <dbReference type="ARBA" id="ARBA00022679"/>
    </source>
</evidence>
<dbReference type="InterPro" id="IPR011009">
    <property type="entry name" value="Kinase-like_dom_sf"/>
</dbReference>
<name>A0A2J7ZNY9_9CHLO</name>
<reference evidence="5 6" key="1">
    <citation type="journal article" date="2017" name="Mol. Biol. Evol.">
        <title>The 4-celled Tetrabaena socialis nuclear genome reveals the essential components for genetic control of cell number at the origin of multicellularity in the volvocine lineage.</title>
        <authorList>
            <person name="Featherston J."/>
            <person name="Arakaki Y."/>
            <person name="Hanschen E.R."/>
            <person name="Ferris P.J."/>
            <person name="Michod R.E."/>
            <person name="Olson B.J.S.C."/>
            <person name="Nozaki H."/>
            <person name="Durand P.M."/>
        </authorList>
    </citation>
    <scope>NUCLEOTIDE SEQUENCE [LARGE SCALE GENOMIC DNA]</scope>
    <source>
        <strain evidence="5 6">NIES-571</strain>
    </source>
</reference>
<evidence type="ECO:0000313" key="6">
    <source>
        <dbReference type="Proteomes" id="UP000236333"/>
    </source>
</evidence>
<dbReference type="InterPro" id="IPR004166">
    <property type="entry name" value="a-kinase_dom"/>
</dbReference>
<dbReference type="InterPro" id="IPR052969">
    <property type="entry name" value="Thr-specific_kinase-like"/>
</dbReference>